<reference evidence="1" key="1">
    <citation type="submission" date="2006-10" db="EMBL/GenBank/DDBJ databases">
        <authorList>
            <person name="Amadeo P."/>
            <person name="Zhao Q."/>
            <person name="Wortman J."/>
            <person name="Fraser-Liggett C."/>
            <person name="Carlton J."/>
        </authorList>
    </citation>
    <scope>NUCLEOTIDE SEQUENCE</scope>
    <source>
        <strain evidence="1">G3</strain>
    </source>
</reference>
<dbReference type="InParanoid" id="A2GPF0"/>
<dbReference type="AlphaFoldDB" id="A2GPF0"/>
<protein>
    <submittedName>
        <fullName evidence="1">Uncharacterized protein</fullName>
    </submittedName>
</protein>
<dbReference type="VEuPathDB" id="TrichDB:TVAG_523450"/>
<gene>
    <name evidence="1" type="ORF">TVAG_523450</name>
</gene>
<dbReference type="PANTHER" id="PTHR48131">
    <property type="entry name" value="RESIII DOMAIN-CONTAINING PROTEIN"/>
    <property type="match status" value="1"/>
</dbReference>
<evidence type="ECO:0000313" key="1">
    <source>
        <dbReference type="EMBL" id="EAX80967.1"/>
    </source>
</evidence>
<keyword evidence="2" id="KW-1185">Reference proteome</keyword>
<evidence type="ECO:0000313" key="2">
    <source>
        <dbReference type="Proteomes" id="UP000001542"/>
    </source>
</evidence>
<sequence>MDSTAKTFMSKFQASVVKVPDSELISFLQRYIRRKKKYYAIVEFIQSGMSKTSEEMERIIVKHHLRQWNGDYDMKRLTNYILSKLSKYPFKKYPSNTLLVCDDKKLLTNLISKNQIILTKEDLENVISRITNKQCVIEYLDPEIECCGQTPIFMKIGNIRIIETPGTAGVEFKYRYSNEYTKLSSDYKLCLKYVLLN</sequence>
<dbReference type="EMBL" id="DS118112">
    <property type="protein sequence ID" value="EAX80967.1"/>
    <property type="molecule type" value="Genomic_DNA"/>
</dbReference>
<dbReference type="PANTHER" id="PTHR48131:SF1">
    <property type="entry name" value="AAA+ ATPASE DOMAIN-CONTAINING PROTEIN"/>
    <property type="match status" value="1"/>
</dbReference>
<proteinExistence type="predicted"/>
<organism evidence="1 2">
    <name type="scientific">Trichomonas vaginalis (strain ATCC PRA-98 / G3)</name>
    <dbReference type="NCBI Taxonomy" id="412133"/>
    <lineage>
        <taxon>Eukaryota</taxon>
        <taxon>Metamonada</taxon>
        <taxon>Parabasalia</taxon>
        <taxon>Trichomonadida</taxon>
        <taxon>Trichomonadidae</taxon>
        <taxon>Trichomonas</taxon>
    </lineage>
</organism>
<name>A2GPF0_TRIV3</name>
<reference evidence="1" key="2">
    <citation type="journal article" date="2007" name="Science">
        <title>Draft genome sequence of the sexually transmitted pathogen Trichomonas vaginalis.</title>
        <authorList>
            <person name="Carlton J.M."/>
            <person name="Hirt R.P."/>
            <person name="Silva J.C."/>
            <person name="Delcher A.L."/>
            <person name="Schatz M."/>
            <person name="Zhao Q."/>
            <person name="Wortman J.R."/>
            <person name="Bidwell S.L."/>
            <person name="Alsmark U.C.M."/>
            <person name="Besteiro S."/>
            <person name="Sicheritz-Ponten T."/>
            <person name="Noel C.J."/>
            <person name="Dacks J.B."/>
            <person name="Foster P.G."/>
            <person name="Simillion C."/>
            <person name="Van de Peer Y."/>
            <person name="Miranda-Saavedra D."/>
            <person name="Barton G.J."/>
            <person name="Westrop G.D."/>
            <person name="Mueller S."/>
            <person name="Dessi D."/>
            <person name="Fiori P.L."/>
            <person name="Ren Q."/>
            <person name="Paulsen I."/>
            <person name="Zhang H."/>
            <person name="Bastida-Corcuera F.D."/>
            <person name="Simoes-Barbosa A."/>
            <person name="Brown M.T."/>
            <person name="Hayes R.D."/>
            <person name="Mukherjee M."/>
            <person name="Okumura C.Y."/>
            <person name="Schneider R."/>
            <person name="Smith A.J."/>
            <person name="Vanacova S."/>
            <person name="Villalvazo M."/>
            <person name="Haas B.J."/>
            <person name="Pertea M."/>
            <person name="Feldblyum T.V."/>
            <person name="Utterback T.R."/>
            <person name="Shu C.L."/>
            <person name="Osoegawa K."/>
            <person name="de Jong P.J."/>
            <person name="Hrdy I."/>
            <person name="Horvathova L."/>
            <person name="Zubacova Z."/>
            <person name="Dolezal P."/>
            <person name="Malik S.B."/>
            <person name="Logsdon J.M. Jr."/>
            <person name="Henze K."/>
            <person name="Gupta A."/>
            <person name="Wang C.C."/>
            <person name="Dunne R.L."/>
            <person name="Upcroft J.A."/>
            <person name="Upcroft P."/>
            <person name="White O."/>
            <person name="Salzberg S.L."/>
            <person name="Tang P."/>
            <person name="Chiu C.-H."/>
            <person name="Lee Y.-S."/>
            <person name="Embley T.M."/>
            <person name="Coombs G.H."/>
            <person name="Mottram J.C."/>
            <person name="Tachezy J."/>
            <person name="Fraser-Liggett C.M."/>
            <person name="Johnson P.J."/>
        </authorList>
    </citation>
    <scope>NUCLEOTIDE SEQUENCE [LARGE SCALE GENOMIC DNA]</scope>
    <source>
        <strain evidence="1">G3</strain>
    </source>
</reference>
<dbReference type="VEuPathDB" id="TrichDB:TVAGG3_0338090"/>
<accession>A2GPF0</accession>
<dbReference type="Proteomes" id="UP000001542">
    <property type="component" value="Unassembled WGS sequence"/>
</dbReference>